<dbReference type="EMBL" id="PDCR01000036">
    <property type="protein sequence ID" value="PEG52157.1"/>
    <property type="molecule type" value="Genomic_DNA"/>
</dbReference>
<organism evidence="1 2">
    <name type="scientific">Mycolicibacterium diernhoferi</name>
    <dbReference type="NCBI Taxonomy" id="1801"/>
    <lineage>
        <taxon>Bacteria</taxon>
        <taxon>Bacillati</taxon>
        <taxon>Actinomycetota</taxon>
        <taxon>Actinomycetes</taxon>
        <taxon>Mycobacteriales</taxon>
        <taxon>Mycobacteriaceae</taxon>
        <taxon>Mycolicibacterium</taxon>
    </lineage>
</organism>
<proteinExistence type="predicted"/>
<gene>
    <name evidence="1" type="ORF">CRI78_22880</name>
</gene>
<reference evidence="1 2" key="1">
    <citation type="submission" date="2017-10" db="EMBL/GenBank/DDBJ databases">
        <title>The new phylogeny of genus Mycobacterium.</title>
        <authorList>
            <person name="Tortoli E."/>
            <person name="Trovato A."/>
            <person name="Cirillo D.M."/>
        </authorList>
    </citation>
    <scope>NUCLEOTIDE SEQUENCE [LARGE SCALE GENOMIC DNA]</scope>
    <source>
        <strain evidence="1 2">IP141170001</strain>
    </source>
</reference>
<dbReference type="AlphaFoldDB" id="A0A2A7NP61"/>
<evidence type="ECO:0000313" key="1">
    <source>
        <dbReference type="EMBL" id="PEG52157.1"/>
    </source>
</evidence>
<dbReference type="OrthoDB" id="3383849at2"/>
<accession>A0A2A7NP61</accession>
<protein>
    <submittedName>
        <fullName evidence="1">Uncharacterized protein</fullName>
    </submittedName>
</protein>
<evidence type="ECO:0000313" key="2">
    <source>
        <dbReference type="Proteomes" id="UP000220340"/>
    </source>
</evidence>
<keyword evidence="2" id="KW-1185">Reference proteome</keyword>
<sequence>MFVDNPMILNPHQTDVESWSRTEDGLAVNFTAGPADCFGVHVIVTETAEEVLLDLHGGVPPEAIGRMCIALAVPGTVAVTLHEPLGERRVVDAGFTLDKPS</sequence>
<comment type="caution">
    <text evidence="1">The sequence shown here is derived from an EMBL/GenBank/DDBJ whole genome shotgun (WGS) entry which is preliminary data.</text>
</comment>
<name>A0A2A7NP61_9MYCO</name>
<dbReference type="Proteomes" id="UP000220340">
    <property type="component" value="Unassembled WGS sequence"/>
</dbReference>